<comment type="subcellular location">
    <subcellularLocation>
        <location evidence="1">Cell membrane</location>
        <topology evidence="1">Multi-pass membrane protein</topology>
    </subcellularLocation>
</comment>
<feature type="transmembrane region" description="Helical" evidence="8">
    <location>
        <begin position="563"/>
        <end position="580"/>
    </location>
</feature>
<evidence type="ECO:0000256" key="1">
    <source>
        <dbReference type="ARBA" id="ARBA00004651"/>
    </source>
</evidence>
<dbReference type="SUPFAM" id="SSF82861">
    <property type="entry name" value="Mechanosensitive channel protein MscS (YggB), transmembrane region"/>
    <property type="match status" value="1"/>
</dbReference>
<dbReference type="InterPro" id="IPR011066">
    <property type="entry name" value="MscS_channel_C_sf"/>
</dbReference>
<keyword evidence="3" id="KW-1003">Cell membrane</keyword>
<reference evidence="12 13" key="1">
    <citation type="submission" date="2017-03" db="EMBL/GenBank/DDBJ databases">
        <authorList>
            <person name="Afonso C.L."/>
            <person name="Miller P.J."/>
            <person name="Scott M.A."/>
            <person name="Spackman E."/>
            <person name="Goraichik I."/>
            <person name="Dimitrov K.M."/>
            <person name="Suarez D.L."/>
            <person name="Swayne D.E."/>
        </authorList>
    </citation>
    <scope>NUCLEOTIDE SEQUENCE [LARGE SCALE GENOMIC DNA]</scope>
    <source>
        <strain evidence="12">Genome sequencing of Nitrospira japonica strain NJ11</strain>
    </source>
</reference>
<keyword evidence="7" id="KW-0175">Coiled coil</keyword>
<feature type="domain" description="Mechanosensitive ion channel MscS" evidence="10">
    <location>
        <begin position="604"/>
        <end position="670"/>
    </location>
</feature>
<dbReference type="STRING" id="1325564.NSJP_0315"/>
<dbReference type="Gene3D" id="3.30.70.100">
    <property type="match status" value="1"/>
</dbReference>
<evidence type="ECO:0000313" key="13">
    <source>
        <dbReference type="Proteomes" id="UP000192042"/>
    </source>
</evidence>
<dbReference type="SUPFAM" id="SSF82689">
    <property type="entry name" value="Mechanosensitive channel protein MscS (YggB), C-terminal domain"/>
    <property type="match status" value="1"/>
</dbReference>
<dbReference type="OrthoDB" id="9799209at2"/>
<dbReference type="Gene3D" id="1.10.287.1260">
    <property type="match status" value="1"/>
</dbReference>
<dbReference type="InterPro" id="IPR049278">
    <property type="entry name" value="MS_channel_C"/>
</dbReference>
<evidence type="ECO:0000256" key="4">
    <source>
        <dbReference type="ARBA" id="ARBA00022692"/>
    </source>
</evidence>
<keyword evidence="9" id="KW-0732">Signal</keyword>
<accession>A0A1W1I0I3</accession>
<dbReference type="InterPro" id="IPR052702">
    <property type="entry name" value="MscS-like_channel"/>
</dbReference>
<dbReference type="Pfam" id="PF00924">
    <property type="entry name" value="MS_channel_2nd"/>
    <property type="match status" value="1"/>
</dbReference>
<proteinExistence type="inferred from homology"/>
<keyword evidence="6 8" id="KW-0472">Membrane</keyword>
<dbReference type="Pfam" id="PF21082">
    <property type="entry name" value="MS_channel_3rd"/>
    <property type="match status" value="1"/>
</dbReference>
<feature type="domain" description="Mechanosensitive ion channel MscS C-terminal" evidence="11">
    <location>
        <begin position="679"/>
        <end position="762"/>
    </location>
</feature>
<evidence type="ECO:0000256" key="3">
    <source>
        <dbReference type="ARBA" id="ARBA00022475"/>
    </source>
</evidence>
<evidence type="ECO:0000259" key="11">
    <source>
        <dbReference type="Pfam" id="PF21082"/>
    </source>
</evidence>
<evidence type="ECO:0000313" key="12">
    <source>
        <dbReference type="EMBL" id="SLM46487.1"/>
    </source>
</evidence>
<sequence>MPSLRWNLSLLAVLVIAFPASLFAALPTDPLVGLTNGNGKTAAGSKPSPDPQTPQSILADLHTKLSAAEKELKEAEAIVKQESAPSGETLERRALLQRLVRAYEREIDHRKSLEQAGERRQEAERRVTEWQGFPTPPPYSILMLDELRDAARSTALVIEGLQAKLALTDGFSERAQQTLAASEKDLRQASERLEAARDPAEKARLNKARDLSRLRNRAAAATATMTAANKRQIEEEAAEMRQRALLLERQIQTAAQHVVFGEQDLAKIKKQLDADQTTLENEVSRALAEHPLRQEAMAAAAATLRAAEAALPPAGARTDQRTAEIKDLADAADLTRLQFDNVNLRIDMLRHLLDVTERVRRFWEIRFEAAQTTDPVRSREAYDKIAPTLQTLQASRNYLHRQVDLLTGQISDVTAQLEQPASPSHAAHLREKVEAYRQREQLYRRMLPRIDEFAQLIERWKIEFAEQHRGLPIAARVEDWRVVGADMLHRVWEFELFAAEDTIEVDGQSITGRRSVTVGKAVRALAILIVGYWICLVIARLVERLAVKRLGIDHNLANILRQWMMVLLFAILLIVSLIYVKIPLTVFAFLGGALAIGVGFGTQTLLKNFISGILLLIERPLRLGDLIEVDGVRGRVTHIGFRSSTIREGNGMEMLIPNSNLLEKNLNNWTYSTARTRFTLRVGVAYESPTDQVRDLLLEEANRHGLVLKHPEPQVLFRDFGDNTLLFDLRFWLDIAADVDSDVVASDLRFMIAKDFAEAGIVFAFPQRDVHLKTVQPLPVQVVHPPPETGTAGLER</sequence>
<keyword evidence="5 8" id="KW-1133">Transmembrane helix</keyword>
<feature type="transmembrane region" description="Helical" evidence="8">
    <location>
        <begin position="586"/>
        <end position="606"/>
    </location>
</feature>
<evidence type="ECO:0000256" key="7">
    <source>
        <dbReference type="SAM" id="Coils"/>
    </source>
</evidence>
<dbReference type="GO" id="GO:0008381">
    <property type="term" value="F:mechanosensitive monoatomic ion channel activity"/>
    <property type="evidence" value="ECO:0007669"/>
    <property type="project" value="UniProtKB-ARBA"/>
</dbReference>
<dbReference type="InterPro" id="IPR023408">
    <property type="entry name" value="MscS_beta-dom_sf"/>
</dbReference>
<comment type="similarity">
    <text evidence="2">Belongs to the MscS (TC 1.A.23) family.</text>
</comment>
<feature type="transmembrane region" description="Helical" evidence="8">
    <location>
        <begin position="521"/>
        <end position="542"/>
    </location>
</feature>
<keyword evidence="13" id="KW-1185">Reference proteome</keyword>
<keyword evidence="4 8" id="KW-0812">Transmembrane</keyword>
<dbReference type="PANTHER" id="PTHR30347:SF1">
    <property type="entry name" value="MECHANOSENSITIVE CHANNEL MSCK"/>
    <property type="match status" value="1"/>
</dbReference>
<dbReference type="GO" id="GO:0005886">
    <property type="term" value="C:plasma membrane"/>
    <property type="evidence" value="ECO:0007669"/>
    <property type="project" value="UniProtKB-SubCell"/>
</dbReference>
<dbReference type="SUPFAM" id="SSF50182">
    <property type="entry name" value="Sm-like ribonucleoproteins"/>
    <property type="match status" value="1"/>
</dbReference>
<feature type="coiled-coil region" evidence="7">
    <location>
        <begin position="58"/>
        <end position="116"/>
    </location>
</feature>
<gene>
    <name evidence="12" type="ORF">NSJP_0315</name>
</gene>
<dbReference type="InterPro" id="IPR010920">
    <property type="entry name" value="LSM_dom_sf"/>
</dbReference>
<evidence type="ECO:0000256" key="9">
    <source>
        <dbReference type="SAM" id="SignalP"/>
    </source>
</evidence>
<dbReference type="InterPro" id="IPR006685">
    <property type="entry name" value="MscS_channel_2nd"/>
</dbReference>
<dbReference type="PANTHER" id="PTHR30347">
    <property type="entry name" value="POTASSIUM CHANNEL RELATED"/>
    <property type="match status" value="1"/>
</dbReference>
<feature type="signal peptide" evidence="9">
    <location>
        <begin position="1"/>
        <end position="24"/>
    </location>
</feature>
<name>A0A1W1I0I3_9BACT</name>
<dbReference type="RefSeq" id="WP_080885165.1">
    <property type="nucleotide sequence ID" value="NZ_LT828648.1"/>
</dbReference>
<evidence type="ECO:0000256" key="5">
    <source>
        <dbReference type="ARBA" id="ARBA00022989"/>
    </source>
</evidence>
<evidence type="ECO:0000259" key="10">
    <source>
        <dbReference type="Pfam" id="PF00924"/>
    </source>
</evidence>
<dbReference type="InterPro" id="IPR011014">
    <property type="entry name" value="MscS_channel_TM-2"/>
</dbReference>
<protein>
    <submittedName>
        <fullName evidence="12">Putative Mechanosensitive ion channel family protein</fullName>
    </submittedName>
</protein>
<dbReference type="AlphaFoldDB" id="A0A1W1I0I3"/>
<dbReference type="EMBL" id="LT828648">
    <property type="protein sequence ID" value="SLM46487.1"/>
    <property type="molecule type" value="Genomic_DNA"/>
</dbReference>
<evidence type="ECO:0000256" key="8">
    <source>
        <dbReference type="SAM" id="Phobius"/>
    </source>
</evidence>
<dbReference type="KEGG" id="nja:NSJP_0315"/>
<feature type="coiled-coil region" evidence="7">
    <location>
        <begin position="172"/>
        <end position="289"/>
    </location>
</feature>
<organism evidence="12 13">
    <name type="scientific">Nitrospira japonica</name>
    <dbReference type="NCBI Taxonomy" id="1325564"/>
    <lineage>
        <taxon>Bacteria</taxon>
        <taxon>Pseudomonadati</taxon>
        <taxon>Nitrospirota</taxon>
        <taxon>Nitrospiria</taxon>
        <taxon>Nitrospirales</taxon>
        <taxon>Nitrospiraceae</taxon>
        <taxon>Nitrospira</taxon>
    </lineage>
</organism>
<feature type="chain" id="PRO_5012709510" evidence="9">
    <location>
        <begin position="25"/>
        <end position="796"/>
    </location>
</feature>
<dbReference type="Proteomes" id="UP000192042">
    <property type="component" value="Chromosome I"/>
</dbReference>
<evidence type="ECO:0000256" key="2">
    <source>
        <dbReference type="ARBA" id="ARBA00008017"/>
    </source>
</evidence>
<dbReference type="Gene3D" id="2.30.30.60">
    <property type="match status" value="1"/>
</dbReference>
<evidence type="ECO:0000256" key="6">
    <source>
        <dbReference type="ARBA" id="ARBA00023136"/>
    </source>
</evidence>